<sequence>MNELPPGWMKVNLGLINQFSSQTLLPARQPDQYFELYSVPAFSNQKPELLPGAEIGSIKQFVEPNDILICKINPRINRVWQVMPKGQVEQIASSEWIVMRSAGLSSDFLQYYFSSPAFRDLLCRVVTGVGGSLSRAQPKRVAAFPVLIAPLNEQKRIADKIRTILARIETCRERLDRVITLAKQLRQAILSAAISGRLTEKWRGKNRSDWTLERAAAVCEKVQNGGTPREGFVAQSKIPFLKVYNIVNQAVDFNYKPQFIAQSAHEKALKKSQALPGDVLMNIVGPPLGKVAIIPDTYPEWNINQALTLFRPGKRITTGWLYYLLCKGDNLDAIIHETRGSAGQLNISLSQCRNFLFPVPPMAEQQEIVRRVDALFAYVDAIEARCQTARAQLDRLPAATLDRAFRGELVPHNPDDEPALLLLKRLQAAQTEPAAKPKSPKPNKKTKMTELSPETVLESIRLLPDEQFTFDELRSQIAADYDTLKEVVFTLLLEKQPALKQVFDPERQAMKFIRVKP</sequence>
<reference evidence="6 7" key="1">
    <citation type="submission" date="2018-06" db="EMBL/GenBank/DDBJ databases">
        <title>Genomic Encyclopedia of Archaeal and Bacterial Type Strains, Phase II (KMG-II): from individual species to whole genera.</title>
        <authorList>
            <person name="Goeker M."/>
        </authorList>
    </citation>
    <scope>NUCLEOTIDE SEQUENCE [LARGE SCALE GENOMIC DNA]</scope>
    <source>
        <strain evidence="6 7">DSM 21851</strain>
    </source>
</reference>
<dbReference type="PANTHER" id="PTHR43140">
    <property type="entry name" value="TYPE-1 RESTRICTION ENZYME ECOKI SPECIFICITY PROTEIN"/>
    <property type="match status" value="1"/>
</dbReference>
<dbReference type="InterPro" id="IPR044946">
    <property type="entry name" value="Restrct_endonuc_typeI_TRD_sf"/>
</dbReference>
<evidence type="ECO:0000313" key="7">
    <source>
        <dbReference type="Proteomes" id="UP000248790"/>
    </source>
</evidence>
<dbReference type="Pfam" id="PF01420">
    <property type="entry name" value="Methylase_S"/>
    <property type="match status" value="1"/>
</dbReference>
<keyword evidence="7" id="KW-1185">Reference proteome</keyword>
<dbReference type="InterPro" id="IPR000055">
    <property type="entry name" value="Restrct_endonuc_typeI_TRD"/>
</dbReference>
<dbReference type="PANTHER" id="PTHR43140:SF1">
    <property type="entry name" value="TYPE I RESTRICTION ENZYME ECOKI SPECIFICITY SUBUNIT"/>
    <property type="match status" value="1"/>
</dbReference>
<dbReference type="GO" id="GO:0003677">
    <property type="term" value="F:DNA binding"/>
    <property type="evidence" value="ECO:0007669"/>
    <property type="project" value="UniProtKB-KW"/>
</dbReference>
<protein>
    <submittedName>
        <fullName evidence="6">Type I restriction enzyme S subunit</fullName>
    </submittedName>
</protein>
<keyword evidence="3" id="KW-0238">DNA-binding</keyword>
<dbReference type="SUPFAM" id="SSF116734">
    <property type="entry name" value="DNA methylase specificity domain"/>
    <property type="match status" value="2"/>
</dbReference>
<proteinExistence type="inferred from homology"/>
<evidence type="ECO:0000256" key="1">
    <source>
        <dbReference type="ARBA" id="ARBA00010923"/>
    </source>
</evidence>
<comment type="similarity">
    <text evidence="1">Belongs to the type-I restriction system S methylase family.</text>
</comment>
<feature type="region of interest" description="Disordered" evidence="4">
    <location>
        <begin position="430"/>
        <end position="451"/>
    </location>
</feature>
<dbReference type="AlphaFoldDB" id="A0A327X5W2"/>
<gene>
    <name evidence="6" type="ORF">LX87_00435</name>
</gene>
<accession>A0A327X5W2</accession>
<dbReference type="Gene3D" id="3.90.220.20">
    <property type="entry name" value="DNA methylase specificity domains"/>
    <property type="match status" value="2"/>
</dbReference>
<feature type="domain" description="Type I restriction modification DNA specificity" evidence="5">
    <location>
        <begin position="209"/>
        <end position="384"/>
    </location>
</feature>
<evidence type="ECO:0000256" key="3">
    <source>
        <dbReference type="ARBA" id="ARBA00023125"/>
    </source>
</evidence>
<comment type="caution">
    <text evidence="6">The sequence shown here is derived from an EMBL/GenBank/DDBJ whole genome shotgun (WGS) entry which is preliminary data.</text>
</comment>
<name>A0A327X5W2_LARAB</name>
<evidence type="ECO:0000259" key="5">
    <source>
        <dbReference type="Pfam" id="PF01420"/>
    </source>
</evidence>
<evidence type="ECO:0000313" key="6">
    <source>
        <dbReference type="EMBL" id="RAK02315.1"/>
    </source>
</evidence>
<evidence type="ECO:0000256" key="4">
    <source>
        <dbReference type="SAM" id="MobiDB-lite"/>
    </source>
</evidence>
<organism evidence="6 7">
    <name type="scientific">Larkinella arboricola</name>
    <dbReference type="NCBI Taxonomy" id="643671"/>
    <lineage>
        <taxon>Bacteria</taxon>
        <taxon>Pseudomonadati</taxon>
        <taxon>Bacteroidota</taxon>
        <taxon>Cytophagia</taxon>
        <taxon>Cytophagales</taxon>
        <taxon>Spirosomataceae</taxon>
        <taxon>Larkinella</taxon>
    </lineage>
</organism>
<dbReference type="GO" id="GO:0009307">
    <property type="term" value="P:DNA restriction-modification system"/>
    <property type="evidence" value="ECO:0007669"/>
    <property type="project" value="UniProtKB-KW"/>
</dbReference>
<keyword evidence="2" id="KW-0680">Restriction system</keyword>
<dbReference type="OrthoDB" id="825893at2"/>
<evidence type="ECO:0000256" key="2">
    <source>
        <dbReference type="ARBA" id="ARBA00022747"/>
    </source>
</evidence>
<dbReference type="Proteomes" id="UP000248790">
    <property type="component" value="Unassembled WGS sequence"/>
</dbReference>
<dbReference type="EMBL" id="QLMC01000001">
    <property type="protein sequence ID" value="RAK02315.1"/>
    <property type="molecule type" value="Genomic_DNA"/>
</dbReference>
<dbReference type="InterPro" id="IPR051212">
    <property type="entry name" value="Type-I_RE_S_subunit"/>
</dbReference>